<comment type="caution">
    <text evidence="2">The sequence shown here is derived from an EMBL/GenBank/DDBJ whole genome shotgun (WGS) entry which is preliminary data.</text>
</comment>
<sequence>MTPDSHTTTTQLDALFAPYHRADAPGLTAGIVHLGQLLYRRGFGMASLEHGIANTPATRMRIGSVSKHFTCLAVLLLCELGALDADTPIGTYLPELPPAAGLPTLRQLMSHRGGQRCALDLALLTQGLAISPHGALLASQQRQRDENFPPGERMMYSNGGYHLLSLAIERASGMQFDAFLTTHIFNPLRMHDTACVPNDMTIERGIATMHVPDGEGGFRRGIFPSWEVLGEGSIVSTVDDMLRWTAHLRSSSKIVGNADTWTQMLALPVFSSGQRSQYSLGLKRSIYRGVELIHHSGGVVGGTCQMLLSAAHGFDVVLLSNGALNAPFELSKQVVDIVLAGELAGDGPPVAARAADHVARLGSYRSSSTSAVYALEDHEGALVLTGLLCPKPSMQLYDSDDDLHDMQIEASADGPLAVRWGSSGAPDDPSSLRIVHCGHAETFTRLGEAPAVTPHFVTALSGTFSSHDANAHATIRIDNEMLALRMHGAAGHCDYRLTPLADDVFGLIPVDPMDLMSGIVTLTRDAASAHISGFRVDTPRTRHLVFTRAQADA</sequence>
<dbReference type="EMBL" id="MCAS01000001">
    <property type="protein sequence ID" value="RKF50979.1"/>
    <property type="molecule type" value="Genomic_DNA"/>
</dbReference>
<dbReference type="OrthoDB" id="9801061at2"/>
<proteinExistence type="predicted"/>
<evidence type="ECO:0000259" key="1">
    <source>
        <dbReference type="Pfam" id="PF00144"/>
    </source>
</evidence>
<evidence type="ECO:0000313" key="3">
    <source>
        <dbReference type="Proteomes" id="UP000283709"/>
    </source>
</evidence>
<dbReference type="InterPro" id="IPR001466">
    <property type="entry name" value="Beta-lactam-related"/>
</dbReference>
<reference evidence="2 3" key="1">
    <citation type="submission" date="2016-07" db="EMBL/GenBank/DDBJ databases">
        <title>Genome analysis of Burkholderia fungorum ES3-20.</title>
        <authorList>
            <person name="Xu D."/>
            <person name="Yao R."/>
            <person name="Zheng S."/>
        </authorList>
    </citation>
    <scope>NUCLEOTIDE SEQUENCE [LARGE SCALE GENOMIC DNA]</scope>
    <source>
        <strain evidence="2 3">ES3-20</strain>
    </source>
</reference>
<feature type="domain" description="Beta-lactamase-related" evidence="1">
    <location>
        <begin position="13"/>
        <end position="327"/>
    </location>
</feature>
<dbReference type="Proteomes" id="UP000283709">
    <property type="component" value="Unassembled WGS sequence"/>
</dbReference>
<dbReference type="RefSeq" id="WP_120342609.1">
    <property type="nucleotide sequence ID" value="NZ_MCAS01000001.1"/>
</dbReference>
<accession>A0A3R7EAP8</accession>
<dbReference type="SUPFAM" id="SSF56601">
    <property type="entry name" value="beta-lactamase/transpeptidase-like"/>
    <property type="match status" value="1"/>
</dbReference>
<dbReference type="PANTHER" id="PTHR46825:SF9">
    <property type="entry name" value="BETA-LACTAMASE-RELATED DOMAIN-CONTAINING PROTEIN"/>
    <property type="match status" value="1"/>
</dbReference>
<protein>
    <recommendedName>
        <fullName evidence="1">Beta-lactamase-related domain-containing protein</fullName>
    </recommendedName>
</protein>
<dbReference type="AlphaFoldDB" id="A0A3R7EAP8"/>
<dbReference type="InterPro" id="IPR012338">
    <property type="entry name" value="Beta-lactam/transpept-like"/>
</dbReference>
<dbReference type="Pfam" id="PF00144">
    <property type="entry name" value="Beta-lactamase"/>
    <property type="match status" value="1"/>
</dbReference>
<name>A0A3R7EAP8_9BURK</name>
<gene>
    <name evidence="2" type="ORF">BCY88_02115</name>
</gene>
<dbReference type="InterPro" id="IPR050491">
    <property type="entry name" value="AmpC-like"/>
</dbReference>
<dbReference type="Gene3D" id="3.40.710.10">
    <property type="entry name" value="DD-peptidase/beta-lactamase superfamily"/>
    <property type="match status" value="1"/>
</dbReference>
<organism evidence="2 3">
    <name type="scientific">Paraburkholderia fungorum</name>
    <dbReference type="NCBI Taxonomy" id="134537"/>
    <lineage>
        <taxon>Bacteria</taxon>
        <taxon>Pseudomonadati</taxon>
        <taxon>Pseudomonadota</taxon>
        <taxon>Betaproteobacteria</taxon>
        <taxon>Burkholderiales</taxon>
        <taxon>Burkholderiaceae</taxon>
        <taxon>Paraburkholderia</taxon>
    </lineage>
</organism>
<evidence type="ECO:0000313" key="2">
    <source>
        <dbReference type="EMBL" id="RKF50979.1"/>
    </source>
</evidence>
<dbReference type="PANTHER" id="PTHR46825">
    <property type="entry name" value="D-ALANYL-D-ALANINE-CARBOXYPEPTIDASE/ENDOPEPTIDASE AMPH"/>
    <property type="match status" value="1"/>
</dbReference>